<keyword evidence="4 5" id="KW-0732">Signal</keyword>
<evidence type="ECO:0000256" key="1">
    <source>
        <dbReference type="ARBA" id="ARBA00004613"/>
    </source>
</evidence>
<evidence type="ECO:0000313" key="8">
    <source>
        <dbReference type="Proteomes" id="UP000250434"/>
    </source>
</evidence>
<dbReference type="InterPro" id="IPR013783">
    <property type="entry name" value="Ig-like_fold"/>
</dbReference>
<feature type="chain" id="PRO_5038907270" description="SD-repeat containing protein B domain-containing protein" evidence="5">
    <location>
        <begin position="18"/>
        <end position="262"/>
    </location>
</feature>
<dbReference type="PANTHER" id="PTHR36108">
    <property type="entry name" value="COLOSSIN-B-RELATED"/>
    <property type="match status" value="1"/>
</dbReference>
<evidence type="ECO:0000256" key="4">
    <source>
        <dbReference type="ARBA" id="ARBA00022729"/>
    </source>
</evidence>
<proteinExistence type="inferred from homology"/>
<dbReference type="Proteomes" id="UP000250434">
    <property type="component" value="Chromosome"/>
</dbReference>
<dbReference type="AlphaFoldDB" id="A0A344LEX1"/>
<evidence type="ECO:0000256" key="3">
    <source>
        <dbReference type="ARBA" id="ARBA00022525"/>
    </source>
</evidence>
<reference evidence="7 8" key="1">
    <citation type="submission" date="2016-04" db="EMBL/GenBank/DDBJ databases">
        <title>Complete genome sequence and analysis of deep-sea sediment isolate, Amycolatopsis sp. WP1.</title>
        <authorList>
            <person name="Wang H."/>
            <person name="Chen S."/>
            <person name="Wu Q."/>
        </authorList>
    </citation>
    <scope>NUCLEOTIDE SEQUENCE [LARGE SCALE GENOMIC DNA]</scope>
    <source>
        <strain evidence="7 8">WP1</strain>
    </source>
</reference>
<dbReference type="KEGG" id="aab:A4R43_32560"/>
<dbReference type="Gene3D" id="2.60.40.10">
    <property type="entry name" value="Immunoglobulins"/>
    <property type="match status" value="2"/>
</dbReference>
<comment type="subcellular location">
    <subcellularLocation>
        <location evidence="1">Secreted</location>
    </subcellularLocation>
</comment>
<feature type="signal peptide" evidence="5">
    <location>
        <begin position="1"/>
        <end position="17"/>
    </location>
</feature>
<sequence length="262" mass="26591">MLAALACLLTSCGGVAAAATPHFVGDYVWLDTDRNGLQDPGEPPVEGVRATLLDASGTAVETTRSGENGRYLFGDLPEGSYHVCFALDALPIHVADHHLTSANAGNDAVDSDVDPATGCTGPALTATDLTLDAGLSAPGNELGDYAWLDQDADGTQDPAELPVEGVRAALHHGDGTPTGIAVTTGTDGRYTFSNLRDGTYLVCFDLDGRQATTPGAGDESVDSDADPSTGCTEAVTVGLGARQDLTLDLGLLPAPGTPAASP</sequence>
<dbReference type="InterPro" id="IPR033764">
    <property type="entry name" value="Sdr_B"/>
</dbReference>
<dbReference type="Pfam" id="PF17210">
    <property type="entry name" value="SdrD_B"/>
    <property type="match status" value="2"/>
</dbReference>
<dbReference type="PANTHER" id="PTHR36108:SF13">
    <property type="entry name" value="COLOSSIN-B-RELATED"/>
    <property type="match status" value="1"/>
</dbReference>
<keyword evidence="8" id="KW-1185">Reference proteome</keyword>
<name>A0A344LEX1_9PSEU</name>
<protein>
    <recommendedName>
        <fullName evidence="6">SD-repeat containing protein B domain-containing protein</fullName>
    </recommendedName>
</protein>
<evidence type="ECO:0000256" key="5">
    <source>
        <dbReference type="SAM" id="SignalP"/>
    </source>
</evidence>
<accession>A0A344LEX1</accession>
<dbReference type="GO" id="GO:0005975">
    <property type="term" value="P:carbohydrate metabolic process"/>
    <property type="evidence" value="ECO:0007669"/>
    <property type="project" value="UniProtKB-ARBA"/>
</dbReference>
<dbReference type="EMBL" id="CP015163">
    <property type="protein sequence ID" value="AXB46595.1"/>
    <property type="molecule type" value="Genomic_DNA"/>
</dbReference>
<dbReference type="SUPFAM" id="SSF117074">
    <property type="entry name" value="Hypothetical protein PA1324"/>
    <property type="match status" value="2"/>
</dbReference>
<organism evidence="7 8">
    <name type="scientific">Amycolatopsis albispora</name>
    <dbReference type="NCBI Taxonomy" id="1804986"/>
    <lineage>
        <taxon>Bacteria</taxon>
        <taxon>Bacillati</taxon>
        <taxon>Actinomycetota</taxon>
        <taxon>Actinomycetes</taxon>
        <taxon>Pseudonocardiales</taxon>
        <taxon>Pseudonocardiaceae</taxon>
        <taxon>Amycolatopsis</taxon>
    </lineage>
</organism>
<feature type="domain" description="SD-repeat containing protein B" evidence="6">
    <location>
        <begin position="24"/>
        <end position="135"/>
    </location>
</feature>
<evidence type="ECO:0000259" key="6">
    <source>
        <dbReference type="Pfam" id="PF17210"/>
    </source>
</evidence>
<evidence type="ECO:0000256" key="2">
    <source>
        <dbReference type="ARBA" id="ARBA00007257"/>
    </source>
</evidence>
<evidence type="ECO:0000313" key="7">
    <source>
        <dbReference type="EMBL" id="AXB46595.1"/>
    </source>
</evidence>
<comment type="similarity">
    <text evidence="2">Belongs to the serine-aspartate repeat-containing protein (SDr) family.</text>
</comment>
<dbReference type="GO" id="GO:0005576">
    <property type="term" value="C:extracellular region"/>
    <property type="evidence" value="ECO:0007669"/>
    <property type="project" value="UniProtKB-SubCell"/>
</dbReference>
<keyword evidence="3" id="KW-0964">Secreted</keyword>
<gene>
    <name evidence="7" type="ORF">A4R43_32560</name>
</gene>
<feature type="domain" description="SD-repeat containing protein B" evidence="6">
    <location>
        <begin position="141"/>
        <end position="251"/>
    </location>
</feature>